<feature type="compositionally biased region" description="Basic and acidic residues" evidence="1">
    <location>
        <begin position="28"/>
        <end position="43"/>
    </location>
</feature>
<dbReference type="EMBL" id="FOAZ01000026">
    <property type="protein sequence ID" value="SEM39984.1"/>
    <property type="molecule type" value="Genomic_DNA"/>
</dbReference>
<evidence type="ECO:0000313" key="3">
    <source>
        <dbReference type="Proteomes" id="UP000183015"/>
    </source>
</evidence>
<evidence type="ECO:0000313" key="2">
    <source>
        <dbReference type="EMBL" id="SEM39984.1"/>
    </source>
</evidence>
<sequence>MLIGLLIVVAVLAVLTPVAVDRARRKSARTDADRRQAHGRRDGLAYLPDPTANQMPWSDPGQPTGGHHGHHGHHSHHDQSWQQSGGHHGHHDSGSSWSSSSGSSDFGGGGGHHHG</sequence>
<dbReference type="Proteomes" id="UP000183015">
    <property type="component" value="Unassembled WGS sequence"/>
</dbReference>
<keyword evidence="3" id="KW-1185">Reference proteome</keyword>
<feature type="compositionally biased region" description="Gly residues" evidence="1">
    <location>
        <begin position="105"/>
        <end position="115"/>
    </location>
</feature>
<dbReference type="STRING" id="235985.SAMN05414137_12661"/>
<gene>
    <name evidence="2" type="ORF">SAMN05414137_12661</name>
</gene>
<accession>A0A1H7Y298</accession>
<feature type="region of interest" description="Disordered" evidence="1">
    <location>
        <begin position="21"/>
        <end position="115"/>
    </location>
</feature>
<organism evidence="2 3">
    <name type="scientific">Streptacidiphilus jiangxiensis</name>
    <dbReference type="NCBI Taxonomy" id="235985"/>
    <lineage>
        <taxon>Bacteria</taxon>
        <taxon>Bacillati</taxon>
        <taxon>Actinomycetota</taxon>
        <taxon>Actinomycetes</taxon>
        <taxon>Kitasatosporales</taxon>
        <taxon>Streptomycetaceae</taxon>
        <taxon>Streptacidiphilus</taxon>
    </lineage>
</organism>
<feature type="compositionally biased region" description="Low complexity" evidence="1">
    <location>
        <begin position="94"/>
        <end position="104"/>
    </location>
</feature>
<dbReference type="RefSeq" id="WP_042457815.1">
    <property type="nucleotide sequence ID" value="NZ_BBPN01000049.1"/>
</dbReference>
<dbReference type="eggNOG" id="ENOG5030PAH">
    <property type="taxonomic scope" value="Bacteria"/>
</dbReference>
<reference evidence="3" key="1">
    <citation type="submission" date="2016-10" db="EMBL/GenBank/DDBJ databases">
        <authorList>
            <person name="Varghese N."/>
        </authorList>
    </citation>
    <scope>NUCLEOTIDE SEQUENCE [LARGE SCALE GENOMIC DNA]</scope>
    <source>
        <strain evidence="3">DSM 45096 / BCRC 16803 / CGMCC 4.1857 / CIP 109030 / JCM 12277 / KCTC 19219 / NBRC 100920 / 33214</strain>
    </source>
</reference>
<feature type="compositionally biased region" description="Basic residues" evidence="1">
    <location>
        <begin position="67"/>
        <end position="76"/>
    </location>
</feature>
<protein>
    <submittedName>
        <fullName evidence="2">Uncharacterized protein</fullName>
    </submittedName>
</protein>
<evidence type="ECO:0000256" key="1">
    <source>
        <dbReference type="SAM" id="MobiDB-lite"/>
    </source>
</evidence>
<name>A0A1H7Y298_STRJI</name>
<dbReference type="AlphaFoldDB" id="A0A1H7Y298"/>
<proteinExistence type="predicted"/>